<keyword evidence="1" id="KW-1133">Transmembrane helix</keyword>
<protein>
    <submittedName>
        <fullName evidence="2">Uncharacterized protein</fullName>
    </submittedName>
</protein>
<evidence type="ECO:0000256" key="1">
    <source>
        <dbReference type="SAM" id="Phobius"/>
    </source>
</evidence>
<feature type="transmembrane region" description="Helical" evidence="1">
    <location>
        <begin position="7"/>
        <end position="26"/>
    </location>
</feature>
<evidence type="ECO:0000313" key="2">
    <source>
        <dbReference type="EMBL" id="KKN80412.1"/>
    </source>
</evidence>
<keyword evidence="1" id="KW-0472">Membrane</keyword>
<dbReference type="EMBL" id="LAZR01000231">
    <property type="protein sequence ID" value="KKN80412.1"/>
    <property type="molecule type" value="Genomic_DNA"/>
</dbReference>
<reference evidence="2" key="1">
    <citation type="journal article" date="2015" name="Nature">
        <title>Complex archaea that bridge the gap between prokaryotes and eukaryotes.</title>
        <authorList>
            <person name="Spang A."/>
            <person name="Saw J.H."/>
            <person name="Jorgensen S.L."/>
            <person name="Zaremba-Niedzwiedzka K."/>
            <person name="Martijn J."/>
            <person name="Lind A.E."/>
            <person name="van Eijk R."/>
            <person name="Schleper C."/>
            <person name="Guy L."/>
            <person name="Ettema T.J."/>
        </authorList>
    </citation>
    <scope>NUCLEOTIDE SEQUENCE</scope>
</reference>
<dbReference type="AlphaFoldDB" id="A0A0F9TZI2"/>
<proteinExistence type="predicted"/>
<keyword evidence="1" id="KW-0812">Transmembrane</keyword>
<sequence length="80" mass="8724">MTKPGEIVAGVIVGVLVGLAVLWLTVAPDNVSRAEMVSYVEATAIEHLRLLREDIRNVDESLDEVAQRLAAVEAVLSRER</sequence>
<name>A0A0F9TZI2_9ZZZZ</name>
<gene>
    <name evidence="2" type="ORF">LCGC14_0330050</name>
</gene>
<accession>A0A0F9TZI2</accession>
<comment type="caution">
    <text evidence="2">The sequence shown here is derived from an EMBL/GenBank/DDBJ whole genome shotgun (WGS) entry which is preliminary data.</text>
</comment>
<organism evidence="2">
    <name type="scientific">marine sediment metagenome</name>
    <dbReference type="NCBI Taxonomy" id="412755"/>
    <lineage>
        <taxon>unclassified sequences</taxon>
        <taxon>metagenomes</taxon>
        <taxon>ecological metagenomes</taxon>
    </lineage>
</organism>